<protein>
    <submittedName>
        <fullName evidence="1">Uncharacterized protein</fullName>
    </submittedName>
</protein>
<keyword evidence="2" id="KW-1185">Reference proteome</keyword>
<dbReference type="AlphaFoldDB" id="A0AAE1AX84"/>
<sequence>MRTRSRASQRFQRFAVRCDTCDVRRPVTGQRKTTPDATPLASDPRQVTLQILFLLLVAYGADLCQSCAGMAGLIGRDPSLANRRHQGPNLRLEVTFNIRAA</sequence>
<name>A0AAE1AX84_9GAST</name>
<gene>
    <name evidence="1" type="ORF">RRG08_058982</name>
</gene>
<proteinExistence type="predicted"/>
<reference evidence="1" key="1">
    <citation type="journal article" date="2023" name="G3 (Bethesda)">
        <title>A reference genome for the long-term kleptoplast-retaining sea slug Elysia crispata morphotype clarki.</title>
        <authorList>
            <person name="Eastman K.E."/>
            <person name="Pendleton A.L."/>
            <person name="Shaikh M.A."/>
            <person name="Suttiyut T."/>
            <person name="Ogas R."/>
            <person name="Tomko P."/>
            <person name="Gavelis G."/>
            <person name="Widhalm J.R."/>
            <person name="Wisecaver J.H."/>
        </authorList>
    </citation>
    <scope>NUCLEOTIDE SEQUENCE</scope>
    <source>
        <strain evidence="1">ECLA1</strain>
    </source>
</reference>
<evidence type="ECO:0000313" key="1">
    <source>
        <dbReference type="EMBL" id="KAK3795758.1"/>
    </source>
</evidence>
<dbReference type="EMBL" id="JAWDGP010000992">
    <property type="protein sequence ID" value="KAK3795758.1"/>
    <property type="molecule type" value="Genomic_DNA"/>
</dbReference>
<comment type="caution">
    <text evidence="1">The sequence shown here is derived from an EMBL/GenBank/DDBJ whole genome shotgun (WGS) entry which is preliminary data.</text>
</comment>
<organism evidence="1 2">
    <name type="scientific">Elysia crispata</name>
    <name type="common">lettuce slug</name>
    <dbReference type="NCBI Taxonomy" id="231223"/>
    <lineage>
        <taxon>Eukaryota</taxon>
        <taxon>Metazoa</taxon>
        <taxon>Spiralia</taxon>
        <taxon>Lophotrochozoa</taxon>
        <taxon>Mollusca</taxon>
        <taxon>Gastropoda</taxon>
        <taxon>Heterobranchia</taxon>
        <taxon>Euthyneura</taxon>
        <taxon>Panpulmonata</taxon>
        <taxon>Sacoglossa</taxon>
        <taxon>Placobranchoidea</taxon>
        <taxon>Plakobranchidae</taxon>
        <taxon>Elysia</taxon>
    </lineage>
</organism>
<evidence type="ECO:0000313" key="2">
    <source>
        <dbReference type="Proteomes" id="UP001283361"/>
    </source>
</evidence>
<accession>A0AAE1AX84</accession>
<dbReference type="Proteomes" id="UP001283361">
    <property type="component" value="Unassembled WGS sequence"/>
</dbReference>